<dbReference type="SUPFAM" id="SSF53335">
    <property type="entry name" value="S-adenosyl-L-methionine-dependent methyltransferases"/>
    <property type="match status" value="1"/>
</dbReference>
<dbReference type="GeneID" id="18591183"/>
<accession>A0AB32WVX0</accession>
<evidence type="ECO:0000256" key="3">
    <source>
        <dbReference type="ARBA" id="ARBA00047418"/>
    </source>
</evidence>
<dbReference type="FunFam" id="3.40.50.150:FF:000305">
    <property type="entry name" value="S-adenosyl-L-methionine-dependent methyltransferase superfamily protein"/>
    <property type="match status" value="1"/>
</dbReference>
<dbReference type="Gene3D" id="3.40.50.150">
    <property type="entry name" value="Vaccinia Virus protein VP39"/>
    <property type="match status" value="1"/>
</dbReference>
<evidence type="ECO:0000256" key="2">
    <source>
        <dbReference type="ARBA" id="ARBA00025783"/>
    </source>
</evidence>
<sequence>MDTVENQSEAPAIKALGFLFKLTEVYLWDDGAKETRQSSCLCESENNKSSRQRDKSRSSVFHMTSDSCTLPEDIELANEMNALGLPLSFHTSKETRSKMTSSKRKGVRSKHSHGHKDTEETMEFSRVSEMEILSPSVFHDNSSSSFCCMSMLDRSESSYHDVAVVVNESQCPDLKQEDSASSVRTICGSVMEQTCDGISDLVTNDGQDYDFAQQSGIVSTADEKIAVSSTSLGAVLLPEHCLMDPGLDHCNNEGYRSLMEHECFDCSSVAPCNEKGERLCYCNGTQQLPVSESVSMNSDVLDCDGNDQTYGGALGDWRVYWDSFYMRNYFYNLKTQASTWDPPPGMENLVFNNLNNKSNEMTTESLQKSVHGGGLEELLSDELSNGTGVAAASSLAIPSVSKSFELAGEHCETSGTCVAELTLRLTSDAQDNVDSMPTVPPGTISDGEDIILENAALANNQADTLLVAAIRKGKKKTRRRAQRKLARDEEELQFQEIFEEYSAIIGKYWCQRYLLFSRFDDGIKMDEEGWFSVTPEPIARHHASRCGSGIVVDSFTGVGGNAIQLAQRSAHVIAIDIDPKKIDYAYHNAAVYGVNDRIDFIMGDFFALAPKLKADTVFLSPPWGGPDYTKVKIYDLKTMLRPRDGYFLFDVAKKIACRIVMFLPRNVDLNQLAELSLSAQPPWSLERRQSEDNKSALLVWSSEGERGHLFVDIELLMIFNAVLWVPLPQPQFRLCCE</sequence>
<evidence type="ECO:0000256" key="4">
    <source>
        <dbReference type="ARBA" id="ARBA00048740"/>
    </source>
</evidence>
<reference evidence="10" key="1">
    <citation type="journal article" date="1997" name="Nucleic Acids Res.">
        <title>tRNAscan-SE: a program for improved detection of transfer RNA genes in genomic sequence.</title>
        <authorList>
            <person name="Lowe T.M."/>
            <person name="Eddy S.R."/>
        </authorList>
    </citation>
    <scope>NUCLEOTIDE SEQUENCE [LARGE SCALE GENOMIC DNA]</scope>
    <source>
        <strain evidence="10">r\B97-61/B2</strain>
    </source>
</reference>
<evidence type="ECO:0000256" key="7">
    <source>
        <dbReference type="ARBA" id="ARBA00049790"/>
    </source>
</evidence>
<feature type="compositionally biased region" description="Basic and acidic residues" evidence="8">
    <location>
        <begin position="45"/>
        <end position="57"/>
    </location>
</feature>
<gene>
    <name evidence="11" type="primary">LOC18591183</name>
</gene>
<evidence type="ECO:0000313" key="10">
    <source>
        <dbReference type="Proteomes" id="UP000694886"/>
    </source>
</evidence>
<comment type="catalytic activity">
    <reaction evidence="5">
        <text>a 5'-end (N(2),N(7)-dimethyl 5'-triphosphoguanosine)-ribonucleoside in snRNA + S-adenosyl-L-methionine = a 5'-end (N(2),N(2),N(7)-trimethyl 5'-triphosphoguanosine)-ribonucleoside in snRNA + S-adenosyl-L-homocysteine + H(+)</text>
        <dbReference type="Rhea" id="RHEA:78479"/>
        <dbReference type="Rhea" id="RHEA-COMP:19087"/>
        <dbReference type="Rhea" id="RHEA-COMP:19089"/>
        <dbReference type="ChEBI" id="CHEBI:15378"/>
        <dbReference type="ChEBI" id="CHEBI:57856"/>
        <dbReference type="ChEBI" id="CHEBI:59789"/>
        <dbReference type="ChEBI" id="CHEBI:167623"/>
        <dbReference type="ChEBI" id="CHEBI:172880"/>
    </reaction>
    <physiologicalReaction direction="left-to-right" evidence="5">
        <dbReference type="Rhea" id="RHEA:78480"/>
    </physiologicalReaction>
</comment>
<evidence type="ECO:0000256" key="5">
    <source>
        <dbReference type="ARBA" id="ARBA00048763"/>
    </source>
</evidence>
<dbReference type="AlphaFoldDB" id="A0AB32WVX0"/>
<feature type="domain" description="WW" evidence="9">
    <location>
        <begin position="317"/>
        <end position="345"/>
    </location>
</feature>
<feature type="region of interest" description="Disordered" evidence="8">
    <location>
        <begin position="38"/>
        <end position="64"/>
    </location>
</feature>
<organism evidence="10 11">
    <name type="scientific">Theobroma cacao</name>
    <name type="common">Cacao</name>
    <name type="synonym">Cocoa</name>
    <dbReference type="NCBI Taxonomy" id="3641"/>
    <lineage>
        <taxon>Eukaryota</taxon>
        <taxon>Viridiplantae</taxon>
        <taxon>Streptophyta</taxon>
        <taxon>Embryophyta</taxon>
        <taxon>Tracheophyta</taxon>
        <taxon>Spermatophyta</taxon>
        <taxon>Magnoliopsida</taxon>
        <taxon>eudicotyledons</taxon>
        <taxon>Gunneridae</taxon>
        <taxon>Pentapetalae</taxon>
        <taxon>rosids</taxon>
        <taxon>malvids</taxon>
        <taxon>Malvales</taxon>
        <taxon>Malvaceae</taxon>
        <taxon>Byttnerioideae</taxon>
        <taxon>Theobroma</taxon>
    </lineage>
</organism>
<dbReference type="InterPro" id="IPR001202">
    <property type="entry name" value="WW_dom"/>
</dbReference>
<feature type="compositionally biased region" description="Basic residues" evidence="8">
    <location>
        <begin position="101"/>
        <end position="114"/>
    </location>
</feature>
<dbReference type="Gramene" id="Tc08v2_t000480.2">
    <property type="protein sequence ID" value="Tc08v2_p000480.2"/>
    <property type="gene ID" value="Tc08v2_g000480"/>
</dbReference>
<dbReference type="Pfam" id="PF09445">
    <property type="entry name" value="Methyltransf_15"/>
    <property type="match status" value="1"/>
</dbReference>
<comment type="catalytic activity">
    <reaction evidence="3">
        <text>a 5'-end (N(2),N(7)-dimethyl 5'-triphosphoguanosine)-ribonucleoside in snoRNA + S-adenosyl-L-methionine = a 5'-end (N(2),N(2),N(7)-trimethyl 5'-triphosphoguanosine)-ribonucleoside in snoRNA + S-adenosyl-L-homocysteine + H(+)</text>
        <dbReference type="Rhea" id="RHEA:78507"/>
        <dbReference type="Rhea" id="RHEA-COMP:19088"/>
        <dbReference type="Rhea" id="RHEA-COMP:19090"/>
        <dbReference type="ChEBI" id="CHEBI:15378"/>
        <dbReference type="ChEBI" id="CHEBI:57856"/>
        <dbReference type="ChEBI" id="CHEBI:59789"/>
        <dbReference type="ChEBI" id="CHEBI:167623"/>
        <dbReference type="ChEBI" id="CHEBI:172880"/>
    </reaction>
    <physiologicalReaction direction="left-to-right" evidence="3">
        <dbReference type="Rhea" id="RHEA:78508"/>
    </physiologicalReaction>
</comment>
<evidence type="ECO:0000256" key="6">
    <source>
        <dbReference type="ARBA" id="ARBA00049075"/>
    </source>
</evidence>
<dbReference type="Proteomes" id="UP000694886">
    <property type="component" value="Chromosome 8"/>
</dbReference>
<dbReference type="PROSITE" id="PS50020">
    <property type="entry name" value="WW_DOMAIN_2"/>
    <property type="match status" value="1"/>
</dbReference>
<proteinExistence type="inferred from homology"/>
<evidence type="ECO:0000259" key="9">
    <source>
        <dbReference type="PROSITE" id="PS50020"/>
    </source>
</evidence>
<dbReference type="Gene3D" id="2.20.70.10">
    <property type="match status" value="1"/>
</dbReference>
<dbReference type="CDD" id="cd00201">
    <property type="entry name" value="WW"/>
    <property type="match status" value="1"/>
</dbReference>
<evidence type="ECO:0000256" key="8">
    <source>
        <dbReference type="SAM" id="MobiDB-lite"/>
    </source>
</evidence>
<feature type="region of interest" description="Disordered" evidence="8">
    <location>
        <begin position="91"/>
        <end position="121"/>
    </location>
</feature>
<dbReference type="GO" id="GO:0036261">
    <property type="term" value="P:7-methylguanosine cap hypermethylation"/>
    <property type="evidence" value="ECO:0007669"/>
    <property type="project" value="InterPro"/>
</dbReference>
<name>A0AB32WVX0_THECC</name>
<comment type="catalytic activity">
    <reaction evidence="6">
        <text>a 5'-end (N(7)-methyl 5'-triphosphoguanosine)-ribonucleoside in snRNA + S-adenosyl-L-methionine = a 5'-end (N(2),N(7)-dimethyl 5'-triphosphoguanosine)-ribonucleoside in snRNA + S-adenosyl-L-homocysteine + H(+)</text>
        <dbReference type="Rhea" id="RHEA:78471"/>
        <dbReference type="Rhea" id="RHEA-COMP:19085"/>
        <dbReference type="Rhea" id="RHEA-COMP:19087"/>
        <dbReference type="ChEBI" id="CHEBI:15378"/>
        <dbReference type="ChEBI" id="CHEBI:57856"/>
        <dbReference type="ChEBI" id="CHEBI:59789"/>
        <dbReference type="ChEBI" id="CHEBI:156461"/>
        <dbReference type="ChEBI" id="CHEBI:172880"/>
    </reaction>
    <physiologicalReaction direction="left-to-right" evidence="6">
        <dbReference type="Rhea" id="RHEA:78472"/>
    </physiologicalReaction>
</comment>
<comment type="similarity">
    <text evidence="2">Belongs to the methyltransferase superfamily. Trimethylguanosine synthase family.</text>
</comment>
<evidence type="ECO:0000256" key="1">
    <source>
        <dbReference type="ARBA" id="ARBA00018517"/>
    </source>
</evidence>
<dbReference type="PANTHER" id="PTHR14741">
    <property type="entry name" value="S-ADENOSYLMETHIONINE-DEPENDENT METHYLTRANSFERASE RELATED"/>
    <property type="match status" value="1"/>
</dbReference>
<dbReference type="InterPro" id="IPR029063">
    <property type="entry name" value="SAM-dependent_MTases_sf"/>
</dbReference>
<dbReference type="GO" id="GO:0008168">
    <property type="term" value="F:methyltransferase activity"/>
    <property type="evidence" value="ECO:0007669"/>
    <property type="project" value="InterPro"/>
</dbReference>
<protein>
    <recommendedName>
        <fullName evidence="1">Trimethylguanosine synthase</fullName>
    </recommendedName>
    <alternativeName>
        <fullName evidence="7">Cap-specific guanine-N(2) methyltransferase</fullName>
    </alternativeName>
</protein>
<dbReference type="KEGG" id="tcc:18591183"/>
<dbReference type="PANTHER" id="PTHR14741:SF32">
    <property type="entry name" value="TRIMETHYLGUANOSINE SYNTHASE"/>
    <property type="match status" value="1"/>
</dbReference>
<dbReference type="InterPro" id="IPR019012">
    <property type="entry name" value="RNA_cap_Gua-N2-MeTrfase"/>
</dbReference>
<comment type="catalytic activity">
    <reaction evidence="4">
        <text>a 5'-end (N(7)-methyl 5'-triphosphoguanosine)-ribonucleoside in snoRNA + S-adenosyl-L-methionine = a 5'-end (N(2),N(7)-dimethyl 5'-triphosphoguanosine)-ribonucleoside in snoRNA + S-adenosyl-L-homocysteine + H(+)</text>
        <dbReference type="Rhea" id="RHEA:78475"/>
        <dbReference type="Rhea" id="RHEA-COMP:19086"/>
        <dbReference type="Rhea" id="RHEA-COMP:19088"/>
        <dbReference type="ChEBI" id="CHEBI:15378"/>
        <dbReference type="ChEBI" id="CHEBI:57856"/>
        <dbReference type="ChEBI" id="CHEBI:59789"/>
        <dbReference type="ChEBI" id="CHEBI:156461"/>
        <dbReference type="ChEBI" id="CHEBI:172880"/>
    </reaction>
    <physiologicalReaction direction="left-to-right" evidence="4">
        <dbReference type="Rhea" id="RHEA:78476"/>
    </physiologicalReaction>
</comment>
<dbReference type="CDD" id="cd02440">
    <property type="entry name" value="AdoMet_MTases"/>
    <property type="match status" value="1"/>
</dbReference>
<evidence type="ECO:0000313" key="11">
    <source>
        <dbReference type="RefSeq" id="XP_017981851.1"/>
    </source>
</evidence>
<dbReference type="PROSITE" id="PS01159">
    <property type="entry name" value="WW_DOMAIN_1"/>
    <property type="match status" value="1"/>
</dbReference>
<dbReference type="RefSeq" id="XP_017981851.1">
    <property type="nucleotide sequence ID" value="XM_018126362.1"/>
</dbReference>
<reference evidence="11" key="2">
    <citation type="submission" date="2025-08" db="UniProtKB">
        <authorList>
            <consortium name="RefSeq"/>
        </authorList>
    </citation>
    <scope>IDENTIFICATION</scope>
</reference>